<feature type="compositionally biased region" description="Polar residues" evidence="1">
    <location>
        <begin position="14"/>
        <end position="23"/>
    </location>
</feature>
<dbReference type="WBParaSite" id="scf7180000420643.g5570">
    <property type="protein sequence ID" value="scf7180000420643.g5570"/>
    <property type="gene ID" value="scf7180000420643.g5570"/>
</dbReference>
<sequence length="1050" mass="120229">MSRPLEVSRKLSQERQAVGQSSDAVGGSPASRGNKGNLNAAQWDRMEEDSMFMTWRRAEISNGRRLTPAEFFEIWEVFRKSSDASKQGGFGYRSAVALYQRRRVLEKRGYQFEGDQIVKSGLPIEQKAKPHKSKLQNLAINRERVLTLGRAYVKDKSPTQPEQASEVLKEKESLVQLSEEEVPEGTEVPANRTSKRHPRTSKKNNEKKTEDKGKGDKDNTVSKEQQLEREALRAEFWRTYHRTKGKMERKALRINAGKVKASEWVCLGICVRECVDRHARKYGILKVLNTAVYSAGKTLETRTSVSRKEAQKAFSEWKSDRKRECERIRVHIGWITDEIHRRKTKTEPTFKQRRNFLDLQRRFQVGGRPIRSTKDLMAKSESLKVHLKLLKDRIDLRCKKEREAVEKAKPLRRKLEEPRGESKLKSADDARKYWSGIVGREKAFEKTPELTSWAEAVREKTTKGQQFSNYAEDLRRWNNVLKKARPSKAPGPDGIPNLLWKRLIPANKVSIPGQDVTLNLNHLFYMDDFKGFAPSNEYLGEIIEKTRGIARSLGLEFNTKKCAWIPTEIQREEAVINLPTLGSKAYTYLGVEESFEVDFDQAWNRIKEKMVVRVEKLLKTEKTWGAFRIGYSACVMPVGRFLYMNTVVGGPSWIKARDLATEFDNTVRKLLRQKPEEGTKGWRFYSACSSRLYVETASGGLGLKSLTEVLYEGIVYCWSYIRCKDDLEIARILFGSRARKGISESVTKGLKKLILRPMKLSEEIMVPAAEGNEAVHGKKGLFVSGQYHDNATRGARAIMKLVKTKVNEVRLEIWKSLPMAGQVINSPVIDNKLSFQWLQRANVGRTVFRNCIAAQEGALKAVELFRKGQTEADVTCRRCKGARESVQHILSGCPVYRTGLMLERHNNVVNQLHATFRRRFDLPKISHNQPVPAVMENNSAKIFYDVRLFTRNVRSTLQGVDNEIRYEGIRHDRPDLVIFDKTMGKIHIVEVCVAWYENLVNQEQIKRWSPLSIRNTDGRVLLGKHEAGPKGSNSIDWLGTAEQELIVLTL</sequence>
<feature type="region of interest" description="Disordered" evidence="1">
    <location>
        <begin position="1"/>
        <end position="43"/>
    </location>
</feature>
<organism evidence="2 3">
    <name type="scientific">Meloidogyne floridensis</name>
    <dbReference type="NCBI Taxonomy" id="298350"/>
    <lineage>
        <taxon>Eukaryota</taxon>
        <taxon>Metazoa</taxon>
        <taxon>Ecdysozoa</taxon>
        <taxon>Nematoda</taxon>
        <taxon>Chromadorea</taxon>
        <taxon>Rhabditida</taxon>
        <taxon>Tylenchina</taxon>
        <taxon>Tylenchomorpha</taxon>
        <taxon>Tylenchoidea</taxon>
        <taxon>Meloidogynidae</taxon>
        <taxon>Meloidogyninae</taxon>
        <taxon>Meloidogyne</taxon>
    </lineage>
</organism>
<feature type="compositionally biased region" description="Basic residues" evidence="1">
    <location>
        <begin position="193"/>
        <end position="202"/>
    </location>
</feature>
<feature type="compositionally biased region" description="Basic and acidic residues" evidence="1">
    <location>
        <begin position="1"/>
        <end position="13"/>
    </location>
</feature>
<name>A0A915NP93_9BILA</name>
<accession>A0A915NP93</accession>
<dbReference type="Proteomes" id="UP000887560">
    <property type="component" value="Unplaced"/>
</dbReference>
<feature type="region of interest" description="Disordered" evidence="1">
    <location>
        <begin position="152"/>
        <end position="225"/>
    </location>
</feature>
<dbReference type="PANTHER" id="PTHR35450">
    <property type="entry name" value="REVERSE TRANSCRIPTASE DOMAIN-CONTAINING PROTEIN"/>
    <property type="match status" value="1"/>
</dbReference>
<dbReference type="PANTHER" id="PTHR35450:SF2">
    <property type="entry name" value="REVERSE TRANSCRIPTASE DOMAIN-CONTAINING PROTEIN"/>
    <property type="match status" value="1"/>
</dbReference>
<reference evidence="3" key="1">
    <citation type="submission" date="2022-11" db="UniProtKB">
        <authorList>
            <consortium name="WormBaseParasite"/>
        </authorList>
    </citation>
    <scope>IDENTIFICATION</scope>
</reference>
<proteinExistence type="predicted"/>
<evidence type="ECO:0000313" key="3">
    <source>
        <dbReference type="WBParaSite" id="scf7180000420643.g5570"/>
    </source>
</evidence>
<feature type="compositionally biased region" description="Basic and acidic residues" evidence="1">
    <location>
        <begin position="203"/>
        <end position="225"/>
    </location>
</feature>
<evidence type="ECO:0000256" key="1">
    <source>
        <dbReference type="SAM" id="MobiDB-lite"/>
    </source>
</evidence>
<dbReference type="AlphaFoldDB" id="A0A915NP93"/>
<evidence type="ECO:0000313" key="2">
    <source>
        <dbReference type="Proteomes" id="UP000887560"/>
    </source>
</evidence>
<keyword evidence="2" id="KW-1185">Reference proteome</keyword>
<protein>
    <submittedName>
        <fullName evidence="3">Reverse transcriptase domain-containing protein</fullName>
    </submittedName>
</protein>